<sequence>MSDTRSPVTDRTGSILSRDPPPDKRPKSDKLPGTHTHEFDPTDVLVQKSGFVVDDRRPESFGLVQRCVIIQKDENGFGLTVSGDNPVFVQLVKQDGAAMRAGVQTGDRIIKVNGTLVTQSNHVEVVELIKSGSYVALTVLGQPPGLPQIPLSEVDVGLGSPGGYGDPFVTSPNSYNAAERTSSRLVSWEENSAPLNQRMDNKRMVSKEPQDIQGLKEDYSRTPTHKPLRDIQEAKKHIPHQQVQTHESLCLRNSEDGFWVDEDQYKGDFSPEGLWSGSSVSSVQHRFYPASPENQQDSNCSSPKSTPRDSLNSCTSPDVEDGSDLDSRFSSTIGNPPSRLASEIIAAEDDDFDIEQEQVNGQCSCFQSIELLKTRPAHLAAFLHHVISQFDPAPLLCYLYADLYKQTNSKETRRIFMDFLTFFIDRGANLKVAVPESISSELERRRPELIPEELHRQYLKTMQETLLPDVQRNLEDFRQKRSMGLTLADVELSRLDFQQLAQERERLCAERILSKIDDILLTSQTAEEEKCNSIQYVIFMYMKHLGVRVKEQRNLESKRVRINFLPSKLRKSKTEKEGEEKLKKPRFPIRVPQRWPSRIDSVPSGRAGDNIKHRPQKQMSQPALGGSELIEGGRLRGSQSSEGSDLLHSPSLITSPPFSTPYSSPSDPSGKDLEFNMSSSAVVPRLSDGLQSGDVLDGIYPPCDDIPYNMDQLEEDGYRLLDVGTPKLSRRFEELQSEDDQGSDVYSDVDPPNWQQVVRRDVLAGLTPHEIKRQEVINELFYTERTHVRMLKVLDSVFYQKLTRENILPPVDIKNIFTNLEEIIQLHMRIADQMTAIRKKNESSVIDHIGDELLAWFSGGEEEKIKQAVGTFCSNQPFALELIKSRQKKDQRFTSFMQEAESNRLCRRLQLKDIIPAEMQRFTKYPLLMDNIVKYTDESEEKDKVRRAAECCRHILSHVNQSVKESENKQRLEDYQRRLDLSSLKQSENPMISEFKNLDLTKRKMVHEGPLSWKINKDKTIELYTLLLEDILVLLQKQDERLILRCHSKNLAGTADTKHIFSPIIKLSTVLVRSVATDNRSFFVISMSKNGAQIYELMAQTVSEQRMWQRQIAQRADVTNAKPHSIIPLPQHDGDRDSVELSKFSKGSEQISTGSIQSTEKDSEISPTAALQDCVSDANPGEEDQVPRAGRDGSYLDSELLNGRDTDSVSCSSKADEALKTLAALKQVLVTQLMAQDEGERLGRSAGSRLLRTTSLRTPVEHSSTRTPSRAQDYTSGDTGFYECPEDYTAYLVLEGYGGPGESSTDDDIQVRRKESSLAHSCAADSGISLKFSSPSSGSTSRLSRQVLSHLRCLQANLNHLKEMETKYYNLLRQRPVESTADTDESRDKK</sequence>
<dbReference type="InterPro" id="IPR011993">
    <property type="entry name" value="PH-like_dom_sf"/>
</dbReference>
<keyword evidence="7" id="KW-0175">Coiled coil</keyword>
<evidence type="ECO:0000256" key="9">
    <source>
        <dbReference type="SAM" id="MobiDB-lite"/>
    </source>
</evidence>
<evidence type="ECO:0000256" key="4">
    <source>
        <dbReference type="ARBA" id="ARBA00022490"/>
    </source>
</evidence>
<protein>
    <submittedName>
        <fullName evidence="13">Rho guanine nucleotide exchange factor 12</fullName>
    </submittedName>
</protein>
<dbReference type="OMA" id="GKMESEN"/>
<dbReference type="InterPro" id="IPR035899">
    <property type="entry name" value="DBL_dom_sf"/>
</dbReference>
<dbReference type="InterPro" id="IPR036034">
    <property type="entry name" value="PDZ_sf"/>
</dbReference>
<keyword evidence="5" id="KW-0597">Phosphoprotein</keyword>
<dbReference type="Pfam" id="PF09128">
    <property type="entry name" value="RGS-like"/>
    <property type="match status" value="1"/>
</dbReference>
<feature type="domain" description="PH" evidence="10">
    <location>
        <begin position="1004"/>
        <end position="1117"/>
    </location>
</feature>
<evidence type="ECO:0000313" key="14">
    <source>
        <dbReference type="Proteomes" id="UP001108240"/>
    </source>
</evidence>
<dbReference type="GO" id="GO:0005096">
    <property type="term" value="F:GTPase activator activity"/>
    <property type="evidence" value="ECO:0007669"/>
    <property type="project" value="UniProtKB-KW"/>
</dbReference>
<evidence type="ECO:0000256" key="8">
    <source>
        <dbReference type="ARBA" id="ARBA00023136"/>
    </source>
</evidence>
<dbReference type="Pfam" id="PF00621">
    <property type="entry name" value="RhoGEF"/>
    <property type="match status" value="1"/>
</dbReference>
<dbReference type="Gene3D" id="1.10.167.10">
    <property type="entry name" value="Regulator of G-protein Signalling 4, domain 2"/>
    <property type="match status" value="1"/>
</dbReference>
<dbReference type="InterPro" id="IPR001478">
    <property type="entry name" value="PDZ"/>
</dbReference>
<dbReference type="GO" id="GO:0001664">
    <property type="term" value="F:G protein-coupled receptor binding"/>
    <property type="evidence" value="ECO:0007669"/>
    <property type="project" value="TreeGrafter"/>
</dbReference>
<feature type="compositionally biased region" description="Polar residues" evidence="9">
    <location>
        <begin position="1"/>
        <end position="15"/>
    </location>
</feature>
<dbReference type="Pfam" id="PF00595">
    <property type="entry name" value="PDZ"/>
    <property type="match status" value="1"/>
</dbReference>
<evidence type="ECO:0000256" key="1">
    <source>
        <dbReference type="ARBA" id="ARBA00004370"/>
    </source>
</evidence>
<reference evidence="13" key="2">
    <citation type="submission" date="2025-09" db="UniProtKB">
        <authorList>
            <consortium name="Ensembl"/>
        </authorList>
    </citation>
    <scope>IDENTIFICATION</scope>
</reference>
<feature type="domain" description="DH" evidence="11">
    <location>
        <begin position="772"/>
        <end position="962"/>
    </location>
</feature>
<feature type="domain" description="PDZ" evidence="12">
    <location>
        <begin position="67"/>
        <end position="131"/>
    </location>
</feature>
<dbReference type="GO" id="GO:0005085">
    <property type="term" value="F:guanyl-nucleotide exchange factor activity"/>
    <property type="evidence" value="ECO:0007669"/>
    <property type="project" value="UniProtKB-KW"/>
</dbReference>
<evidence type="ECO:0000256" key="2">
    <source>
        <dbReference type="ARBA" id="ARBA00004496"/>
    </source>
</evidence>
<feature type="compositionally biased region" description="Basic and acidic residues" evidence="9">
    <location>
        <begin position="20"/>
        <end position="40"/>
    </location>
</feature>
<evidence type="ECO:0000256" key="5">
    <source>
        <dbReference type="ARBA" id="ARBA00022553"/>
    </source>
</evidence>
<dbReference type="SUPFAM" id="SSF50729">
    <property type="entry name" value="PH domain-like"/>
    <property type="match status" value="1"/>
</dbReference>
<dbReference type="GO" id="GO:0005737">
    <property type="term" value="C:cytoplasm"/>
    <property type="evidence" value="ECO:0007669"/>
    <property type="project" value="UniProtKB-SubCell"/>
</dbReference>
<dbReference type="Gene3D" id="1.20.900.10">
    <property type="entry name" value="Dbl homology (DH) domain"/>
    <property type="match status" value="1"/>
</dbReference>
<dbReference type="Proteomes" id="UP001108240">
    <property type="component" value="Unplaced"/>
</dbReference>
<keyword evidence="14" id="KW-1185">Reference proteome</keyword>
<evidence type="ECO:0000313" key="13">
    <source>
        <dbReference type="Ensembl" id="ENSCCRP00000025425.2"/>
    </source>
</evidence>
<dbReference type="Gene3D" id="2.30.42.10">
    <property type="match status" value="1"/>
</dbReference>
<feature type="region of interest" description="Disordered" evidence="9">
    <location>
        <begin position="1240"/>
        <end position="1276"/>
    </location>
</feature>
<dbReference type="PROSITE" id="PS50010">
    <property type="entry name" value="DH_2"/>
    <property type="match status" value="1"/>
</dbReference>
<dbReference type="PANTHER" id="PTHR45872:SF3">
    <property type="entry name" value="RHO GUANINE NUCLEOTIDE EXCHANGE FACTOR 12"/>
    <property type="match status" value="1"/>
</dbReference>
<dbReference type="GeneTree" id="ENSGT00940000157662"/>
<dbReference type="Gene3D" id="2.30.29.30">
    <property type="entry name" value="Pleckstrin-homology domain (PH domain)/Phosphotyrosine-binding domain (PTB)"/>
    <property type="match status" value="1"/>
</dbReference>
<dbReference type="SUPFAM" id="SSF48065">
    <property type="entry name" value="DBL homology domain (DH-domain)"/>
    <property type="match status" value="1"/>
</dbReference>
<dbReference type="InterPro" id="IPR044926">
    <property type="entry name" value="RGS_subdomain_2"/>
</dbReference>
<dbReference type="SMART" id="SM00228">
    <property type="entry name" value="PDZ"/>
    <property type="match status" value="1"/>
</dbReference>
<evidence type="ECO:0000256" key="3">
    <source>
        <dbReference type="ARBA" id="ARBA00022468"/>
    </source>
</evidence>
<feature type="compositionally biased region" description="Polar residues" evidence="9">
    <location>
        <begin position="1145"/>
        <end position="1158"/>
    </location>
</feature>
<evidence type="ECO:0000259" key="11">
    <source>
        <dbReference type="PROSITE" id="PS50010"/>
    </source>
</evidence>
<dbReference type="SUPFAM" id="SSF50156">
    <property type="entry name" value="PDZ domain-like"/>
    <property type="match status" value="1"/>
</dbReference>
<dbReference type="CDD" id="cd00160">
    <property type="entry name" value="RhoGEF"/>
    <property type="match status" value="1"/>
</dbReference>
<comment type="subcellular location">
    <subcellularLocation>
        <location evidence="2">Cytoplasm</location>
    </subcellularLocation>
    <subcellularLocation>
        <location evidence="1">Membrane</location>
    </subcellularLocation>
</comment>
<feature type="region of interest" description="Disordered" evidence="9">
    <location>
        <begin position="1"/>
        <end position="40"/>
    </location>
</feature>
<keyword evidence="6" id="KW-0344">Guanine-nucleotide releasing factor</keyword>
<dbReference type="GO" id="GO:0016020">
    <property type="term" value="C:membrane"/>
    <property type="evidence" value="ECO:0007669"/>
    <property type="project" value="UniProtKB-SubCell"/>
</dbReference>
<dbReference type="Ensembl" id="ENSCCRT00000027581.2">
    <property type="protein sequence ID" value="ENSCCRP00000025425.2"/>
    <property type="gene ID" value="ENSCCRG00000012344.2"/>
</dbReference>
<dbReference type="CDD" id="cd23069">
    <property type="entry name" value="PDZ_ARHGEF11-12-like"/>
    <property type="match status" value="1"/>
</dbReference>
<dbReference type="FunFam" id="2.30.42.10:FF:000033">
    <property type="entry name" value="Rho guanine nucleotide exchange factor (GEF) 11"/>
    <property type="match status" value="1"/>
</dbReference>
<feature type="region of interest" description="Disordered" evidence="9">
    <location>
        <begin position="572"/>
        <end position="675"/>
    </location>
</feature>
<keyword evidence="4" id="KW-0963">Cytoplasm</keyword>
<reference evidence="13" key="1">
    <citation type="submission" date="2025-08" db="UniProtKB">
        <authorList>
            <consortium name="Ensembl"/>
        </authorList>
    </citation>
    <scope>IDENTIFICATION</scope>
</reference>
<keyword evidence="3" id="KW-0343">GTPase activation</keyword>
<dbReference type="PROSITE" id="PS50003">
    <property type="entry name" value="PH_DOMAIN"/>
    <property type="match status" value="1"/>
</dbReference>
<feature type="compositionally biased region" description="Polar residues" evidence="9">
    <location>
        <begin position="292"/>
        <end position="316"/>
    </location>
</feature>
<dbReference type="InterPro" id="IPR041020">
    <property type="entry name" value="PH_16"/>
</dbReference>
<dbReference type="GO" id="GO:0007186">
    <property type="term" value="P:G protein-coupled receptor signaling pathway"/>
    <property type="evidence" value="ECO:0007669"/>
    <property type="project" value="TreeGrafter"/>
</dbReference>
<dbReference type="SMART" id="SM00325">
    <property type="entry name" value="RhoGEF"/>
    <property type="match status" value="1"/>
</dbReference>
<name>A0A8C1B1X9_CYPCA</name>
<dbReference type="InterPro" id="IPR036305">
    <property type="entry name" value="RGS_sf"/>
</dbReference>
<feature type="compositionally biased region" description="Low complexity" evidence="9">
    <location>
        <begin position="655"/>
        <end position="668"/>
    </location>
</feature>
<feature type="compositionally biased region" description="Polar residues" evidence="9">
    <location>
        <begin position="1265"/>
        <end position="1276"/>
    </location>
</feature>
<dbReference type="Pfam" id="PF17838">
    <property type="entry name" value="PH_16"/>
    <property type="match status" value="1"/>
</dbReference>
<dbReference type="SMART" id="SM00233">
    <property type="entry name" value="PH"/>
    <property type="match status" value="1"/>
</dbReference>
<evidence type="ECO:0000256" key="7">
    <source>
        <dbReference type="ARBA" id="ARBA00023054"/>
    </source>
</evidence>
<feature type="compositionally biased region" description="Basic and acidic residues" evidence="9">
    <location>
        <begin position="572"/>
        <end position="582"/>
    </location>
</feature>
<feature type="region of interest" description="Disordered" evidence="9">
    <location>
        <begin position="289"/>
        <end position="336"/>
    </location>
</feature>
<evidence type="ECO:0000256" key="6">
    <source>
        <dbReference type="ARBA" id="ARBA00022658"/>
    </source>
</evidence>
<feature type="region of interest" description="Disordered" evidence="9">
    <location>
        <begin position="1114"/>
        <end position="1209"/>
    </location>
</feature>
<dbReference type="InterPro" id="IPR015212">
    <property type="entry name" value="RGS-like_dom"/>
</dbReference>
<dbReference type="PANTHER" id="PTHR45872">
    <property type="entry name" value="RHO GUANINE NUCLEOTIDE EXCHANGE FACTOR 2, ISOFORM D"/>
    <property type="match status" value="1"/>
</dbReference>
<evidence type="ECO:0000259" key="12">
    <source>
        <dbReference type="PROSITE" id="PS50106"/>
    </source>
</evidence>
<dbReference type="InterPro" id="IPR001849">
    <property type="entry name" value="PH_domain"/>
</dbReference>
<organism evidence="13 14">
    <name type="scientific">Cyprinus carpio carpio</name>
    <dbReference type="NCBI Taxonomy" id="630221"/>
    <lineage>
        <taxon>Eukaryota</taxon>
        <taxon>Metazoa</taxon>
        <taxon>Chordata</taxon>
        <taxon>Craniata</taxon>
        <taxon>Vertebrata</taxon>
        <taxon>Euteleostomi</taxon>
        <taxon>Actinopterygii</taxon>
        <taxon>Neopterygii</taxon>
        <taxon>Teleostei</taxon>
        <taxon>Ostariophysi</taxon>
        <taxon>Cypriniformes</taxon>
        <taxon>Cyprinidae</taxon>
        <taxon>Cyprininae</taxon>
        <taxon>Cyprinus</taxon>
    </lineage>
</organism>
<dbReference type="SUPFAM" id="SSF48097">
    <property type="entry name" value="Regulator of G-protein signaling, RGS"/>
    <property type="match status" value="1"/>
</dbReference>
<proteinExistence type="predicted"/>
<evidence type="ECO:0000259" key="10">
    <source>
        <dbReference type="PROSITE" id="PS50003"/>
    </source>
</evidence>
<dbReference type="FunFam" id="1.20.900.10:FF:000006">
    <property type="entry name" value="Rho guanine nucleotide exchange factor (GEF) 11"/>
    <property type="match status" value="1"/>
</dbReference>
<dbReference type="FunFam" id="2.30.29.30:FF:000072">
    <property type="entry name" value="Rho guanine nucleotide exchange factor 1"/>
    <property type="match status" value="1"/>
</dbReference>
<dbReference type="InterPro" id="IPR000219">
    <property type="entry name" value="DH_dom"/>
</dbReference>
<dbReference type="PROSITE" id="PS50106">
    <property type="entry name" value="PDZ"/>
    <property type="match status" value="1"/>
</dbReference>
<keyword evidence="8" id="KW-0472">Membrane</keyword>
<accession>A0A8C1B1X9</accession>